<dbReference type="PIRSF" id="PIRSF005962">
    <property type="entry name" value="Pept_M20D_amidohydro"/>
    <property type="match status" value="1"/>
</dbReference>
<gene>
    <name evidence="2" type="ORF">ABZ510_11285</name>
</gene>
<protein>
    <submittedName>
        <fullName evidence="2">M20 family metallopeptidase</fullName>
    </submittedName>
</protein>
<dbReference type="Gene3D" id="3.30.70.360">
    <property type="match status" value="1"/>
</dbReference>
<dbReference type="RefSeq" id="WP_356955550.1">
    <property type="nucleotide sequence ID" value="NZ_JBEYBD010000004.1"/>
</dbReference>
<dbReference type="PANTHER" id="PTHR11014">
    <property type="entry name" value="PEPTIDASE M20 FAMILY MEMBER"/>
    <property type="match status" value="1"/>
</dbReference>
<evidence type="ECO:0000313" key="3">
    <source>
        <dbReference type="Proteomes" id="UP001550628"/>
    </source>
</evidence>
<evidence type="ECO:0000313" key="2">
    <source>
        <dbReference type="EMBL" id="MEU1952436.1"/>
    </source>
</evidence>
<dbReference type="InterPro" id="IPR011650">
    <property type="entry name" value="Peptidase_M20_dimer"/>
</dbReference>
<dbReference type="InterPro" id="IPR017439">
    <property type="entry name" value="Amidohydrolase"/>
</dbReference>
<dbReference type="PANTHER" id="PTHR11014:SF63">
    <property type="entry name" value="METALLOPEPTIDASE, PUTATIVE (AFU_ORTHOLOGUE AFUA_6G09600)-RELATED"/>
    <property type="match status" value="1"/>
</dbReference>
<dbReference type="InterPro" id="IPR036264">
    <property type="entry name" value="Bact_exopeptidase_dim_dom"/>
</dbReference>
<dbReference type="Gene3D" id="3.40.630.10">
    <property type="entry name" value="Zn peptidases"/>
    <property type="match status" value="1"/>
</dbReference>
<dbReference type="EMBL" id="JBEYBF010000006">
    <property type="protein sequence ID" value="MEU1952436.1"/>
    <property type="molecule type" value="Genomic_DNA"/>
</dbReference>
<dbReference type="InterPro" id="IPR002933">
    <property type="entry name" value="Peptidase_M20"/>
</dbReference>
<feature type="domain" description="Peptidase M20 dimerisation" evidence="1">
    <location>
        <begin position="183"/>
        <end position="278"/>
    </location>
</feature>
<dbReference type="SUPFAM" id="SSF53187">
    <property type="entry name" value="Zn-dependent exopeptidases"/>
    <property type="match status" value="1"/>
</dbReference>
<sequence length="404" mass="41826">MTVSFADAILLRRELHRNPEVGLDLPWTQARILRALDGLGLEVSTGTATTSVTAVLRGGAVSGGPRPVVLIRSDMDALPVTESTGLAYASGNGAMHACGHDLHMAILVGAAHRLAARRDELTGDVVFVFQPGEENWGGALAMLAEGVLDAAGRPVDAALGLHVFSYDLPHGVFGMRRGPMMSGSNTFTVSFAGSGGHGSAPQTARDPIVAAANFVSALQTAITRTFGMLTPVVATVGQISGGHSGNVIPDTAQLSGTARAFTAADSARLRALVTRVADGVAATHGVEAETELIEVAIPTVSTEAEADFAIAAARRLYGDSGVEVMEHPCTASEDFSWFLDRVPGAFVLLGACPPGRDPASAPSNHSPFAVFDDAVIERGIRFETEWAIARLDALATGSPVASRA</sequence>
<organism evidence="2 3">
    <name type="scientific">Nocardia rhamnosiphila</name>
    <dbReference type="NCBI Taxonomy" id="426716"/>
    <lineage>
        <taxon>Bacteria</taxon>
        <taxon>Bacillati</taxon>
        <taxon>Actinomycetota</taxon>
        <taxon>Actinomycetes</taxon>
        <taxon>Mycobacteriales</taxon>
        <taxon>Nocardiaceae</taxon>
        <taxon>Nocardia</taxon>
    </lineage>
</organism>
<keyword evidence="3" id="KW-1185">Reference proteome</keyword>
<dbReference type="SUPFAM" id="SSF55031">
    <property type="entry name" value="Bacterial exopeptidase dimerisation domain"/>
    <property type="match status" value="1"/>
</dbReference>
<dbReference type="Pfam" id="PF01546">
    <property type="entry name" value="Peptidase_M20"/>
    <property type="match status" value="1"/>
</dbReference>
<evidence type="ECO:0000259" key="1">
    <source>
        <dbReference type="Pfam" id="PF07687"/>
    </source>
</evidence>
<name>A0ABV2WNI8_9NOCA</name>
<dbReference type="Pfam" id="PF07687">
    <property type="entry name" value="M20_dimer"/>
    <property type="match status" value="1"/>
</dbReference>
<dbReference type="CDD" id="cd03886">
    <property type="entry name" value="M20_Acy1"/>
    <property type="match status" value="1"/>
</dbReference>
<dbReference type="NCBIfam" id="TIGR01891">
    <property type="entry name" value="amidohydrolases"/>
    <property type="match status" value="1"/>
</dbReference>
<accession>A0ABV2WNI8</accession>
<reference evidence="2 3" key="1">
    <citation type="submission" date="2024-06" db="EMBL/GenBank/DDBJ databases">
        <title>The Natural Products Discovery Center: Release of the First 8490 Sequenced Strains for Exploring Actinobacteria Biosynthetic Diversity.</title>
        <authorList>
            <person name="Kalkreuter E."/>
            <person name="Kautsar S.A."/>
            <person name="Yang D."/>
            <person name="Bader C.D."/>
            <person name="Teijaro C.N."/>
            <person name="Fluegel L."/>
            <person name="Davis C.M."/>
            <person name="Simpson J.R."/>
            <person name="Lauterbach L."/>
            <person name="Steele A.D."/>
            <person name="Gui C."/>
            <person name="Meng S."/>
            <person name="Li G."/>
            <person name="Viehrig K."/>
            <person name="Ye F."/>
            <person name="Su P."/>
            <person name="Kiefer A.F."/>
            <person name="Nichols A."/>
            <person name="Cepeda A.J."/>
            <person name="Yan W."/>
            <person name="Fan B."/>
            <person name="Jiang Y."/>
            <person name="Adhikari A."/>
            <person name="Zheng C.-J."/>
            <person name="Schuster L."/>
            <person name="Cowan T.M."/>
            <person name="Smanski M.J."/>
            <person name="Chevrette M.G."/>
            <person name="De Carvalho L.P.S."/>
            <person name="Shen B."/>
        </authorList>
    </citation>
    <scope>NUCLEOTIDE SEQUENCE [LARGE SCALE GENOMIC DNA]</scope>
    <source>
        <strain evidence="2 3">NPDC019708</strain>
    </source>
</reference>
<comment type="caution">
    <text evidence="2">The sequence shown here is derived from an EMBL/GenBank/DDBJ whole genome shotgun (WGS) entry which is preliminary data.</text>
</comment>
<dbReference type="Proteomes" id="UP001550628">
    <property type="component" value="Unassembled WGS sequence"/>
</dbReference>
<proteinExistence type="predicted"/>